<evidence type="ECO:0000313" key="5">
    <source>
        <dbReference type="Proteomes" id="UP001479606"/>
    </source>
</evidence>
<dbReference type="Pfam" id="PF02494">
    <property type="entry name" value="HYR"/>
    <property type="match status" value="5"/>
</dbReference>
<dbReference type="InterPro" id="IPR022409">
    <property type="entry name" value="PKD/Chitinase_dom"/>
</dbReference>
<dbReference type="PROSITE" id="PS50825">
    <property type="entry name" value="HYR"/>
    <property type="match status" value="2"/>
</dbReference>
<dbReference type="SMART" id="SM00089">
    <property type="entry name" value="PKD"/>
    <property type="match status" value="2"/>
</dbReference>
<dbReference type="EMBL" id="JBCEVZ010000061">
    <property type="protein sequence ID" value="MEL5996192.1"/>
    <property type="molecule type" value="Genomic_DNA"/>
</dbReference>
<evidence type="ECO:0000259" key="2">
    <source>
        <dbReference type="PROSITE" id="PS50093"/>
    </source>
</evidence>
<name>A0ABU9LZM3_9BACT</name>
<accession>A0ABU9LZM3</accession>
<feature type="domain" description="HYR" evidence="3">
    <location>
        <begin position="730"/>
        <end position="810"/>
    </location>
</feature>
<gene>
    <name evidence="4" type="ORF">AAFH49_18390</name>
</gene>
<evidence type="ECO:0000313" key="4">
    <source>
        <dbReference type="EMBL" id="MEL5996192.1"/>
    </source>
</evidence>
<dbReference type="InterPro" id="IPR003410">
    <property type="entry name" value="HYR_dom"/>
</dbReference>
<sequence length="1361" mass="137203">MKNTRTHFFTASATKAGLPSLNAAWRLLLLCCLLGFGLAPTAQATHFRYGDMSWRVVQSDATGHTIEFKVSAGWALTTTSAISINFGDGTTAGTVPITYTNINGVYQYGTGTLVHRYVNTGSFKAVYSGGNKISSLQNNANGLWYVSSVVNVGGGNSSPVATVPAVVNVPLGLATAKFIVPAADPDGRPLSFRLASGSGDWSGTQPAGISINSQSGEVTFNTVGKTAGQLYNTAVVISNGRTEVLVDFIMQVVAASNPPQFDYAVTPANQRVFNVSPGQPVSFTVKATSIDAGSSVRLSAVGVPSNAVVSPAFGVFANPVQHTFSWTPTASQFGTFVVNFTAENNVGAQTATSVSIIVSLKPRFDVPPTPAAGTDLVLTPGVSFSHPVQASVADPSDQATIISVQEKLSNGTLVALPAGAALGQQPSTAGNPTSTTFSWTPAPSNWGEHTFVFTASETHNEQITHELNYVVNNLPVFTSAPVTRADVGQLYTYTISTSDADLAYGDAVDISETLQLPSWLTLTANPATGTAVLSGTPPASAAGTLVVRLQAEDAFHHSYASVPEQTFTITINNCTVQAVAQDVSAVLDANGQATVSESQVNNGSTASCGIAAMTVSPATFTCANVGPNPVTLTVTDANGNVSTATAVVTVQDNELPTITAPVAVTVSTDAGQCSATNVALGTPATADNCSNLTTTNDAPTAFAKGVTTVTWTVTDASGNKATATQTVTVNDTEAPTISTPVSLIVSTDAGQCSATGLTLGTPTAGDNCTGVVVRNDAPATFPKGTTTVTWTATDAAGLIATATQTVTVNDTEAPTISAPATVSQSADRGQCTASSVALGNAVAGDNCTGVTVTNNAPATFPKGTTTVTWTATDAAGLTATATQTVTILDVENPTISAPAAVSVSTNPGQCSATGVALGNAIAADNCSAVTVTNNAPTTFAKGATTVTWTATDASGNVATATQTVTVNDTEAPVLTVPAAIVRSAPASQCGAVVTFATTAADNCAGATVVASPASGSTFAVGTTTVRLTATDASGNTSTDSFSVTVNDATAPTVAVRNVTVTLVNGAASVTAADVNNGSTDACGIATLVLNKASFSCANLGNNPVTLTVTDIHGNVASAPAVVTVVGSIPAPAIAVAPASNVYTGGVATNLYLGYGSQSATLTATGGVSYAWSPAAGLSSTKLANPVFTATTAGTFTYTVTATNQYGCTATATVTLRVVDARCDKDKVVVCHNGHEICISPNAVPAHLTGHAGDQLGACTTAARGTAPAVAATSGSINELSAYPNPANDQATVSFRTPLDGKASVVVYDGMGRRVASLYDGAVNGGQLYSLTLNSQNLAAGLYQCQLVVNGKAEMLRLLIAR</sequence>
<dbReference type="NCBIfam" id="TIGR04183">
    <property type="entry name" value="Por_Secre_tail"/>
    <property type="match status" value="1"/>
</dbReference>
<proteinExistence type="predicted"/>
<dbReference type="PANTHER" id="PTHR24273">
    <property type="entry name" value="FI04643P-RELATED"/>
    <property type="match status" value="1"/>
</dbReference>
<dbReference type="Proteomes" id="UP001479606">
    <property type="component" value="Unassembled WGS sequence"/>
</dbReference>
<feature type="domain" description="HYR" evidence="3">
    <location>
        <begin position="967"/>
        <end position="1047"/>
    </location>
</feature>
<dbReference type="SUPFAM" id="SSF49299">
    <property type="entry name" value="PKD domain"/>
    <property type="match status" value="1"/>
</dbReference>
<keyword evidence="5" id="KW-1185">Reference proteome</keyword>
<dbReference type="InterPro" id="IPR015919">
    <property type="entry name" value="Cadherin-like_sf"/>
</dbReference>
<dbReference type="InterPro" id="IPR000601">
    <property type="entry name" value="PKD_dom"/>
</dbReference>
<protein>
    <submittedName>
        <fullName evidence="4">HYR domain-containing protein</fullName>
    </submittedName>
</protein>
<feature type="domain" description="PKD" evidence="2">
    <location>
        <begin position="1167"/>
        <end position="1217"/>
    </location>
</feature>
<dbReference type="InterPro" id="IPR035986">
    <property type="entry name" value="PKD_dom_sf"/>
</dbReference>
<dbReference type="Pfam" id="PF18962">
    <property type="entry name" value="Por_Secre_tail"/>
    <property type="match status" value="1"/>
</dbReference>
<dbReference type="InterPro" id="IPR013783">
    <property type="entry name" value="Ig-like_fold"/>
</dbReference>
<dbReference type="InterPro" id="IPR026444">
    <property type="entry name" value="Secre_tail"/>
</dbReference>
<dbReference type="PANTHER" id="PTHR24273:SF32">
    <property type="entry name" value="HYALIN"/>
    <property type="match status" value="1"/>
</dbReference>
<evidence type="ECO:0000259" key="3">
    <source>
        <dbReference type="PROSITE" id="PS50825"/>
    </source>
</evidence>
<dbReference type="Pfam" id="PF05345">
    <property type="entry name" value="He_PIG"/>
    <property type="match status" value="1"/>
</dbReference>
<organism evidence="4 5">
    <name type="scientific">Hymenobacter segetis</name>
    <dbReference type="NCBI Taxonomy" id="2025509"/>
    <lineage>
        <taxon>Bacteria</taxon>
        <taxon>Pseudomonadati</taxon>
        <taxon>Bacteroidota</taxon>
        <taxon>Cytophagia</taxon>
        <taxon>Cytophagales</taxon>
        <taxon>Hymenobacteraceae</taxon>
        <taxon>Hymenobacter</taxon>
    </lineage>
</organism>
<comment type="caution">
    <text evidence="4">The sequence shown here is derived from an EMBL/GenBank/DDBJ whole genome shotgun (WGS) entry which is preliminary data.</text>
</comment>
<dbReference type="RefSeq" id="WP_342300478.1">
    <property type="nucleotide sequence ID" value="NZ_JBCEVZ010000061.1"/>
</dbReference>
<dbReference type="Gene3D" id="2.60.40.10">
    <property type="entry name" value="Immunoglobulins"/>
    <property type="match status" value="5"/>
</dbReference>
<reference evidence="4 5" key="1">
    <citation type="journal article" date="2018" name="Arch. Microbiol.">
        <title>Hymenobacter segetis sp. nov., isolated from soil.</title>
        <authorList>
            <person name="Ten L.N."/>
            <person name="Lim S.J."/>
            <person name="Kim B.O."/>
            <person name="Kang I.K."/>
            <person name="Jung H.Y."/>
        </authorList>
    </citation>
    <scope>NUCLEOTIDE SEQUENCE [LARGE SCALE GENOMIC DNA]</scope>
    <source>
        <strain evidence="4 5">S7-3-11</strain>
    </source>
</reference>
<dbReference type="PROSITE" id="PS50093">
    <property type="entry name" value="PKD"/>
    <property type="match status" value="1"/>
</dbReference>
<dbReference type="SUPFAM" id="SSF49313">
    <property type="entry name" value="Cadherin-like"/>
    <property type="match status" value="2"/>
</dbReference>
<evidence type="ECO:0000256" key="1">
    <source>
        <dbReference type="ARBA" id="ARBA00022737"/>
    </source>
</evidence>
<keyword evidence="1" id="KW-0677">Repeat</keyword>